<organism evidence="2 3">
    <name type="scientific">Deinococcus cellulosilyticus (strain DSM 18568 / NBRC 106333 / KACC 11606 / 5516J-15)</name>
    <dbReference type="NCBI Taxonomy" id="1223518"/>
    <lineage>
        <taxon>Bacteria</taxon>
        <taxon>Thermotogati</taxon>
        <taxon>Deinococcota</taxon>
        <taxon>Deinococci</taxon>
        <taxon>Deinococcales</taxon>
        <taxon>Deinococcaceae</taxon>
        <taxon>Deinococcus</taxon>
    </lineage>
</organism>
<accession>A0A511MWR6</accession>
<comment type="caution">
    <text evidence="2">The sequence shown here is derived from an EMBL/GenBank/DDBJ whole genome shotgun (WGS) entry which is preliminary data.</text>
</comment>
<evidence type="ECO:0000256" key="1">
    <source>
        <dbReference type="SAM" id="Phobius"/>
    </source>
</evidence>
<dbReference type="EMBL" id="BJXB01000001">
    <property type="protein sequence ID" value="GEM44566.1"/>
    <property type="molecule type" value="Genomic_DNA"/>
</dbReference>
<sequence>MERLTAVFPSQRQARCAITELREMGIWDTLLFHIQVQQEKISQQEVRHGTLRGLGWGVLSGLVFGGMAALIPQVGPVLPADLWATFVGAGVGGLLSGGVIGGIAGALTGALVEGTWQQEHRNHQKELEGDRVLIAVEMSSLKEESRVSQVLYKYGGEVYNLQKI</sequence>
<keyword evidence="1" id="KW-0472">Membrane</keyword>
<reference evidence="2 3" key="1">
    <citation type="submission" date="2019-07" db="EMBL/GenBank/DDBJ databases">
        <title>Whole genome shotgun sequence of Deinococcus cellulosilyticus NBRC 106333.</title>
        <authorList>
            <person name="Hosoyama A."/>
            <person name="Uohara A."/>
            <person name="Ohji S."/>
            <person name="Ichikawa N."/>
        </authorList>
    </citation>
    <scope>NUCLEOTIDE SEQUENCE [LARGE SCALE GENOMIC DNA]</scope>
    <source>
        <strain evidence="2 3">NBRC 106333</strain>
    </source>
</reference>
<gene>
    <name evidence="2" type="ORF">DC3_02010</name>
</gene>
<proteinExistence type="predicted"/>
<feature type="transmembrane region" description="Helical" evidence="1">
    <location>
        <begin position="53"/>
        <end position="71"/>
    </location>
</feature>
<feature type="transmembrane region" description="Helical" evidence="1">
    <location>
        <begin position="83"/>
        <end position="112"/>
    </location>
</feature>
<evidence type="ECO:0000313" key="3">
    <source>
        <dbReference type="Proteomes" id="UP000321306"/>
    </source>
</evidence>
<keyword evidence="1" id="KW-1133">Transmembrane helix</keyword>
<name>A0A511MWR6_DEIC1</name>
<keyword evidence="1" id="KW-0812">Transmembrane</keyword>
<dbReference type="AlphaFoldDB" id="A0A511MWR6"/>
<keyword evidence="3" id="KW-1185">Reference proteome</keyword>
<evidence type="ECO:0000313" key="2">
    <source>
        <dbReference type="EMBL" id="GEM44566.1"/>
    </source>
</evidence>
<dbReference type="Proteomes" id="UP000321306">
    <property type="component" value="Unassembled WGS sequence"/>
</dbReference>
<dbReference type="RefSeq" id="WP_146881719.1">
    <property type="nucleotide sequence ID" value="NZ_BJXB01000001.1"/>
</dbReference>
<protein>
    <submittedName>
        <fullName evidence="2">Uncharacterized protein</fullName>
    </submittedName>
</protein>